<comment type="caution">
    <text evidence="2">The sequence shown here is derived from an EMBL/GenBank/DDBJ whole genome shotgun (WGS) entry which is preliminary data.</text>
</comment>
<keyword evidence="1" id="KW-0732">Signal</keyword>
<dbReference type="OrthoDB" id="7465066at2759"/>
<evidence type="ECO:0000313" key="3">
    <source>
        <dbReference type="Proteomes" id="UP000838756"/>
    </source>
</evidence>
<dbReference type="Proteomes" id="UP000838756">
    <property type="component" value="Unassembled WGS sequence"/>
</dbReference>
<proteinExistence type="predicted"/>
<feature type="chain" id="PRO_5035807450" evidence="1">
    <location>
        <begin position="21"/>
        <end position="221"/>
    </location>
</feature>
<evidence type="ECO:0000256" key="1">
    <source>
        <dbReference type="SAM" id="SignalP"/>
    </source>
</evidence>
<evidence type="ECO:0000313" key="2">
    <source>
        <dbReference type="EMBL" id="CAH2249605.1"/>
    </source>
</evidence>
<keyword evidence="3" id="KW-1185">Reference proteome</keyword>
<accession>A0A8S4S815</accession>
<protein>
    <submittedName>
        <fullName evidence="2">Jg18794 protein</fullName>
    </submittedName>
</protein>
<feature type="signal peptide" evidence="1">
    <location>
        <begin position="1"/>
        <end position="20"/>
    </location>
</feature>
<dbReference type="AlphaFoldDB" id="A0A8S4S815"/>
<dbReference type="EMBL" id="CAKXAJ010025998">
    <property type="protein sequence ID" value="CAH2249605.1"/>
    <property type="molecule type" value="Genomic_DNA"/>
</dbReference>
<sequence>MRYLQLLALLIALTYQTAYAKCRRMARPSPAWPSLQNMFTRGNNIMPTQTRNRRLPLETAMPVNGMNAPIPYMKSSPKWPCQLERPYPVAISNMRIPEVARIPEIRMPEVPRMIEAPRTQQYIPNMPGGSVTKAPAMFSISEVNMPFMAIQNMPELISMPIPAQERFECPYASPKALVNPFLPAASPVSALAPPTSNSLPPATLQGRSQFLRKIPIPPPTL</sequence>
<reference evidence="2" key="1">
    <citation type="submission" date="2022-03" db="EMBL/GenBank/DDBJ databases">
        <authorList>
            <person name="Lindestad O."/>
        </authorList>
    </citation>
    <scope>NUCLEOTIDE SEQUENCE</scope>
</reference>
<name>A0A8S4S815_9NEOP</name>
<organism evidence="2 3">
    <name type="scientific">Pararge aegeria aegeria</name>
    <dbReference type="NCBI Taxonomy" id="348720"/>
    <lineage>
        <taxon>Eukaryota</taxon>
        <taxon>Metazoa</taxon>
        <taxon>Ecdysozoa</taxon>
        <taxon>Arthropoda</taxon>
        <taxon>Hexapoda</taxon>
        <taxon>Insecta</taxon>
        <taxon>Pterygota</taxon>
        <taxon>Neoptera</taxon>
        <taxon>Endopterygota</taxon>
        <taxon>Lepidoptera</taxon>
        <taxon>Glossata</taxon>
        <taxon>Ditrysia</taxon>
        <taxon>Papilionoidea</taxon>
        <taxon>Nymphalidae</taxon>
        <taxon>Satyrinae</taxon>
        <taxon>Satyrini</taxon>
        <taxon>Parargina</taxon>
        <taxon>Pararge</taxon>
    </lineage>
</organism>
<gene>
    <name evidence="2" type="primary">jg18794</name>
    <name evidence="2" type="ORF">PAEG_LOCUS21934</name>
</gene>